<comment type="caution">
    <text evidence="3">The sequence shown here is derived from an EMBL/GenBank/DDBJ whole genome shotgun (WGS) entry which is preliminary data.</text>
</comment>
<accession>A0ABT2H3M3</accession>
<evidence type="ECO:0000313" key="4">
    <source>
        <dbReference type="Proteomes" id="UP001165586"/>
    </source>
</evidence>
<dbReference type="Pfam" id="PF04909">
    <property type="entry name" value="Amidohydro_2"/>
    <property type="match status" value="1"/>
</dbReference>
<dbReference type="SUPFAM" id="SSF51556">
    <property type="entry name" value="Metallo-dependent hydrolases"/>
    <property type="match status" value="1"/>
</dbReference>
<dbReference type="InterPro" id="IPR032466">
    <property type="entry name" value="Metal_Hydrolase"/>
</dbReference>
<dbReference type="EMBL" id="JANLCJ010000004">
    <property type="protein sequence ID" value="MCS5734525.1"/>
    <property type="molecule type" value="Genomic_DNA"/>
</dbReference>
<dbReference type="PANTHER" id="PTHR21240">
    <property type="entry name" value="2-AMINO-3-CARBOXYLMUCONATE-6-SEMIALDEHYDE DECARBOXYLASE"/>
    <property type="match status" value="1"/>
</dbReference>
<dbReference type="Proteomes" id="UP001165586">
    <property type="component" value="Unassembled WGS sequence"/>
</dbReference>
<dbReference type="Gene3D" id="3.20.20.140">
    <property type="entry name" value="Metal-dependent hydrolases"/>
    <property type="match status" value="1"/>
</dbReference>
<evidence type="ECO:0000259" key="2">
    <source>
        <dbReference type="Pfam" id="PF04909"/>
    </source>
</evidence>
<dbReference type="InterPro" id="IPR032465">
    <property type="entry name" value="ACMSD"/>
</dbReference>
<organism evidence="3 4">
    <name type="scientific">Herbiconiux daphne</name>
    <dbReference type="NCBI Taxonomy" id="2970914"/>
    <lineage>
        <taxon>Bacteria</taxon>
        <taxon>Bacillati</taxon>
        <taxon>Actinomycetota</taxon>
        <taxon>Actinomycetes</taxon>
        <taxon>Micrococcales</taxon>
        <taxon>Microbacteriaceae</taxon>
        <taxon>Herbiconiux</taxon>
    </lineage>
</organism>
<reference evidence="3" key="1">
    <citation type="submission" date="2022-08" db="EMBL/GenBank/DDBJ databases">
        <authorList>
            <person name="Deng Y."/>
            <person name="Han X.-F."/>
            <person name="Zhang Y.-Q."/>
        </authorList>
    </citation>
    <scope>NUCLEOTIDE SEQUENCE</scope>
    <source>
        <strain evidence="3">CPCC 203386</strain>
    </source>
</reference>
<dbReference type="InterPro" id="IPR006680">
    <property type="entry name" value="Amidohydro-rel"/>
</dbReference>
<name>A0ABT2H3M3_9MICO</name>
<keyword evidence="1" id="KW-0456">Lyase</keyword>
<dbReference type="RefSeq" id="WP_259539390.1">
    <property type="nucleotide sequence ID" value="NZ_JANLCJ010000004.1"/>
</dbReference>
<protein>
    <submittedName>
        <fullName evidence="3">Amidohydrolase</fullName>
    </submittedName>
</protein>
<evidence type="ECO:0000313" key="3">
    <source>
        <dbReference type="EMBL" id="MCS5734525.1"/>
    </source>
</evidence>
<sequence>MKIDVHGHMSAPDAFYAWKAGLLAHRGSHGMRPPAISDDQLRDSYFSPHPSFGNISHIEHLTGAGIDLQLLSPRPYQAMHSEKPTKIVEAFTAESNNLIKRAVDLFPGQFKGIAGLPQSPDLTPEQWLPELRRAVNELGFVGVMLNTDPYEGTEIPLALGDPYWYPVFEAAIELDIPILLHSAGCKAPTREPYSLHFIQEETVSVWSLLDSNVLEKYPELNIIVSHGGGAIPYQVGRFLPSIARSGVSYIDKLRKLWFDSCLYTQDSLELLFKVVGTDRVLFGSEKPGTGSQIDPATGRWFDDIHLLIDDIDWLTDEQRDQLFESNARSIFRL</sequence>
<proteinExistence type="predicted"/>
<keyword evidence="4" id="KW-1185">Reference proteome</keyword>
<dbReference type="PANTHER" id="PTHR21240:SF28">
    <property type="entry name" value="ISO-OROTATE DECARBOXYLASE (EUROFUNG)"/>
    <property type="match status" value="1"/>
</dbReference>
<gene>
    <name evidence="3" type="ORF">N1032_12320</name>
</gene>
<feature type="domain" description="Amidohydrolase-related" evidence="2">
    <location>
        <begin position="3"/>
        <end position="333"/>
    </location>
</feature>
<evidence type="ECO:0000256" key="1">
    <source>
        <dbReference type="ARBA" id="ARBA00023239"/>
    </source>
</evidence>